<keyword evidence="2" id="KW-0472">Membrane</keyword>
<feature type="region of interest" description="Disordered" evidence="1">
    <location>
        <begin position="1"/>
        <end position="25"/>
    </location>
</feature>
<dbReference type="AlphaFoldDB" id="A0ABD3P7T5"/>
<feature type="transmembrane region" description="Helical" evidence="2">
    <location>
        <begin position="788"/>
        <end position="809"/>
    </location>
</feature>
<feature type="compositionally biased region" description="Polar residues" evidence="1">
    <location>
        <begin position="1"/>
        <end position="13"/>
    </location>
</feature>
<keyword evidence="2" id="KW-1133">Transmembrane helix</keyword>
<feature type="transmembrane region" description="Helical" evidence="2">
    <location>
        <begin position="219"/>
        <end position="240"/>
    </location>
</feature>
<dbReference type="InterPro" id="IPR049419">
    <property type="entry name" value="Reelin_subrepeat-B"/>
</dbReference>
<proteinExistence type="predicted"/>
<sequence>MNQKLYTRSSLAQPLSKVETAAEEANRKLREMKRVAKLKAARVAPTSIKPENNSSQRGNEIDDEILERCTKCPPQRKRRGTFRPLIGNQGEFLCDPCYQQEFPATAFLEETDKSLLKRQGNRIRDKIRNGMTDMLADALGTTDSAHDDMSEASERSFEFPSEIECRFCLEKGVFRRCCSSYYCHPCYYATGTCPGCQKEVPLGIAARPEDPPGKLAVRLSWIISFLIVILTLGSLGLFYWNEVTSPITVFGHSCRGFFPRCDLSVCIDYDGGTGYGASGSGLPAAEPYRECDRVTTSNAVVGSACIVDNEMYAWSDGLIGFDLCVSSPREEQTRPSNVSAANPLLLYAESAGVYVFDDDFELPLRKASAPWREIINGNYSSDCGVNSAPPDRGNHGGYQPVGNKNALVFTGVFNRYAMTEGMNVEHGGTIEFFLKIGPLSNNPNTKCKTAHDGDISLEYCLGDYECIEFALYKVWKYRGHKFQFVSVDIPKEAWSNSTGFKFRQKSFDAARDHWALDDVRIRANLRPGWLHSTEFAERRERSNSDMQRGACCFDTDQCSVFDAKATNFRSTDCERVPEFDSNISVSRMKSSELHILFCALAFLAKCAYQQVYTHYASRVRRKNCSKSSREEIIAREKFPKMSFHAVTQLTWQYSVSFLLLSTLALLLFRLGSALDGFRCIADATLCYFDGTFILVSIMALAFDLRAIRTVLVDVLVIEKPLKFVVDLHPDQAMMQIEGKNIPLAEVSALNRRGPSFAWLLSVCYIVAGLPVALGSLTLRSYKLGMVAILRELFGIPFLAKLFLCLQWILSLDKDDRDCFGRAIRRKGLLQQFVIGASLTSVIGMSTILARRVGNTDATVGLVALIICILFGGFFGVLVGIMHGLPIAPEAYLTCWPREFYCLAYYDRAQCPCLFSCASCAEMNSRSVLMVVSVDEMNSLNNMLCGRLKT</sequence>
<keyword evidence="4" id="KW-1185">Reference proteome</keyword>
<evidence type="ECO:0000256" key="2">
    <source>
        <dbReference type="SAM" id="Phobius"/>
    </source>
</evidence>
<dbReference type="Pfam" id="PF21471">
    <property type="entry name" value="Reelin_subrepeat-B"/>
    <property type="match status" value="1"/>
</dbReference>
<comment type="caution">
    <text evidence="3">The sequence shown here is derived from an EMBL/GenBank/DDBJ whole genome shotgun (WGS) entry which is preliminary data.</text>
</comment>
<feature type="transmembrane region" description="Helical" evidence="2">
    <location>
        <begin position="649"/>
        <end position="668"/>
    </location>
</feature>
<name>A0ABD3P7T5_9STRA</name>
<feature type="transmembrane region" description="Helical" evidence="2">
    <location>
        <begin position="829"/>
        <end position="849"/>
    </location>
</feature>
<keyword evidence="2" id="KW-0812">Transmembrane</keyword>
<evidence type="ECO:0000313" key="3">
    <source>
        <dbReference type="EMBL" id="KAL3783256.1"/>
    </source>
</evidence>
<feature type="transmembrane region" description="Helical" evidence="2">
    <location>
        <begin position="861"/>
        <end position="884"/>
    </location>
</feature>
<organism evidence="3 4">
    <name type="scientific">Cyclotella atomus</name>
    <dbReference type="NCBI Taxonomy" id="382360"/>
    <lineage>
        <taxon>Eukaryota</taxon>
        <taxon>Sar</taxon>
        <taxon>Stramenopiles</taxon>
        <taxon>Ochrophyta</taxon>
        <taxon>Bacillariophyta</taxon>
        <taxon>Coscinodiscophyceae</taxon>
        <taxon>Thalassiosirophycidae</taxon>
        <taxon>Stephanodiscales</taxon>
        <taxon>Stephanodiscaceae</taxon>
        <taxon>Cyclotella</taxon>
    </lineage>
</organism>
<feature type="transmembrane region" description="Helical" evidence="2">
    <location>
        <begin position="756"/>
        <end position="776"/>
    </location>
</feature>
<protein>
    <submittedName>
        <fullName evidence="3">Uncharacterized protein</fullName>
    </submittedName>
</protein>
<evidence type="ECO:0000313" key="4">
    <source>
        <dbReference type="Proteomes" id="UP001530400"/>
    </source>
</evidence>
<dbReference type="EMBL" id="JALLPJ020000775">
    <property type="protein sequence ID" value="KAL3783256.1"/>
    <property type="molecule type" value="Genomic_DNA"/>
</dbReference>
<dbReference type="Proteomes" id="UP001530400">
    <property type="component" value="Unassembled WGS sequence"/>
</dbReference>
<evidence type="ECO:0000256" key="1">
    <source>
        <dbReference type="SAM" id="MobiDB-lite"/>
    </source>
</evidence>
<reference evidence="3 4" key="1">
    <citation type="submission" date="2024-10" db="EMBL/GenBank/DDBJ databases">
        <title>Updated reference genomes for cyclostephanoid diatoms.</title>
        <authorList>
            <person name="Roberts W.R."/>
            <person name="Alverson A.J."/>
        </authorList>
    </citation>
    <scope>NUCLEOTIDE SEQUENCE [LARGE SCALE GENOMIC DNA]</scope>
    <source>
        <strain evidence="3 4">AJA010-31</strain>
    </source>
</reference>
<accession>A0ABD3P7T5</accession>
<dbReference type="Gene3D" id="2.60.120.260">
    <property type="entry name" value="Galactose-binding domain-like"/>
    <property type="match status" value="1"/>
</dbReference>
<feature type="transmembrane region" description="Helical" evidence="2">
    <location>
        <begin position="680"/>
        <end position="702"/>
    </location>
</feature>
<gene>
    <name evidence="3" type="ORF">ACHAWO_013348</name>
</gene>